<dbReference type="VEuPathDB" id="FungiDB:AJ78_03191"/>
<proteinExistence type="predicted"/>
<dbReference type="InterPro" id="IPR013240">
    <property type="entry name" value="DNA-dir_RNA_pol1_su_RPA34"/>
</dbReference>
<comment type="caution">
    <text evidence="2">The sequence shown here is derived from an EMBL/GenBank/DDBJ whole genome shotgun (WGS) entry which is preliminary data.</text>
</comment>
<feature type="region of interest" description="Disordered" evidence="1">
    <location>
        <begin position="210"/>
        <end position="376"/>
    </location>
</feature>
<evidence type="ECO:0008006" key="4">
    <source>
        <dbReference type="Google" id="ProtNLM"/>
    </source>
</evidence>
<feature type="region of interest" description="Disordered" evidence="1">
    <location>
        <begin position="1"/>
        <end position="86"/>
    </location>
</feature>
<dbReference type="Proteomes" id="UP000182235">
    <property type="component" value="Unassembled WGS sequence"/>
</dbReference>
<gene>
    <name evidence="2" type="ORF">AJ78_03191</name>
</gene>
<feature type="compositionally biased region" description="Basic and acidic residues" evidence="1">
    <location>
        <begin position="319"/>
        <end position="335"/>
    </location>
</feature>
<dbReference type="Pfam" id="PF08208">
    <property type="entry name" value="RNA_polI_A34"/>
    <property type="match status" value="1"/>
</dbReference>
<feature type="compositionally biased region" description="Basic residues" evidence="1">
    <location>
        <begin position="366"/>
        <end position="376"/>
    </location>
</feature>
<evidence type="ECO:0000313" key="2">
    <source>
        <dbReference type="EMBL" id="OJD16681.1"/>
    </source>
</evidence>
<sequence>MAPPLSKEIVTDSDSSDPEPPSSPEAASQKTKSMVQKPTKKVNPKQQTTKRKSEPEPSSSSSGSEVEDECDSPIEGGLNTPEMDSTAPKVIPAQEFKAPEGFKLVAATAPRSPDVSKVFSNLRGKQIWHITAPAFVPMSSIRELALDAVATGDSVLTHNGVDYKLREDQIGAEKNKALLLPNEQGNTYHRHRLNVAQTFHLERIVDLANGATHSEQSAPISKLTRPKREQPKKLKMRYKPFGSTNDQPETFGSNSSESEAEGVSFRMPQSLAQDREGKKRRKSSIEIGSDKEQGERRKKYKRLHSNPADGNADIQLKNGEVHAVRKSTTTKDRGATRGRTNEQQGEKSSKKRRDETSQELRARKEDRKRKKQALAS</sequence>
<organism evidence="2 3">
    <name type="scientific">Emergomyces pasteurianus Ep9510</name>
    <dbReference type="NCBI Taxonomy" id="1447872"/>
    <lineage>
        <taxon>Eukaryota</taxon>
        <taxon>Fungi</taxon>
        <taxon>Dikarya</taxon>
        <taxon>Ascomycota</taxon>
        <taxon>Pezizomycotina</taxon>
        <taxon>Eurotiomycetes</taxon>
        <taxon>Eurotiomycetidae</taxon>
        <taxon>Onygenales</taxon>
        <taxon>Ajellomycetaceae</taxon>
        <taxon>Emergomyces</taxon>
    </lineage>
</organism>
<dbReference type="STRING" id="1447872.A0A1J9PJQ0"/>
<dbReference type="GO" id="GO:0006360">
    <property type="term" value="P:transcription by RNA polymerase I"/>
    <property type="evidence" value="ECO:0007669"/>
    <property type="project" value="InterPro"/>
</dbReference>
<feature type="compositionally biased region" description="Polar residues" evidence="1">
    <location>
        <begin position="242"/>
        <end position="257"/>
    </location>
</feature>
<accession>A0A1J9PJQ0</accession>
<evidence type="ECO:0000313" key="3">
    <source>
        <dbReference type="Proteomes" id="UP000182235"/>
    </source>
</evidence>
<reference evidence="2 3" key="1">
    <citation type="submission" date="2015-07" db="EMBL/GenBank/DDBJ databases">
        <title>Emmonsia species relationships and genome sequence.</title>
        <authorList>
            <consortium name="The Broad Institute Genomics Platform"/>
            <person name="Cuomo C.A."/>
            <person name="Munoz J.F."/>
            <person name="Imamovic A."/>
            <person name="Priest M.E."/>
            <person name="Young S."/>
            <person name="Clay O.K."/>
            <person name="McEwen J.G."/>
        </authorList>
    </citation>
    <scope>NUCLEOTIDE SEQUENCE [LARGE SCALE GENOMIC DNA]</scope>
    <source>
        <strain evidence="2 3">UAMH 9510</strain>
    </source>
</reference>
<protein>
    <recommendedName>
        <fullName evidence="4">DNA-directed RNA polymerase I subunit RPA34.5</fullName>
    </recommendedName>
</protein>
<dbReference type="PANTHER" id="PTHR28155:SF1">
    <property type="entry name" value="DNA-DIRECTED RNA POLYMERASE I SUBUNIT RPA34.5-DOMAIN-CONTAINING PROTEIN"/>
    <property type="match status" value="1"/>
</dbReference>
<dbReference type="AlphaFoldDB" id="A0A1J9PJQ0"/>
<evidence type="ECO:0000256" key="1">
    <source>
        <dbReference type="SAM" id="MobiDB-lite"/>
    </source>
</evidence>
<dbReference type="EMBL" id="LGRN01000097">
    <property type="protein sequence ID" value="OJD16681.1"/>
    <property type="molecule type" value="Genomic_DNA"/>
</dbReference>
<feature type="compositionally biased region" description="Basic and acidic residues" evidence="1">
    <location>
        <begin position="344"/>
        <end position="365"/>
    </location>
</feature>
<name>A0A1J9PJQ0_9EURO</name>
<keyword evidence="3" id="KW-1185">Reference proteome</keyword>
<dbReference type="InterPro" id="IPR053263">
    <property type="entry name" value="Euk_RPA34_RNAP_subunit"/>
</dbReference>
<dbReference type="Gene3D" id="6.20.250.70">
    <property type="match status" value="1"/>
</dbReference>
<dbReference type="OrthoDB" id="76224at2759"/>
<dbReference type="PANTHER" id="PTHR28155">
    <property type="entry name" value="ACR243WP"/>
    <property type="match status" value="1"/>
</dbReference>